<gene>
    <name evidence="1" type="ORF">DAI13_18105</name>
</gene>
<dbReference type="EMBL" id="PZZH01000006">
    <property type="protein sequence ID" value="PTN72386.1"/>
    <property type="molecule type" value="Genomic_DNA"/>
</dbReference>
<sequence>MKTLYKKKLADVWEISKTNEQPEWVKQAFAKNYLRWTTDNRLVVLMSALEPSVITNIKFGMVGSVGGGFAGYAMYSVGDIGDFLDATNHKIVSKKRFHKQYVIQG</sequence>
<evidence type="ECO:0000313" key="2">
    <source>
        <dbReference type="Proteomes" id="UP000244140"/>
    </source>
</evidence>
<dbReference type="AlphaFoldDB" id="A0A855U0X1"/>
<protein>
    <recommendedName>
        <fullName evidence="3">Role in replication</fullName>
    </recommendedName>
</protein>
<proteinExistence type="predicted"/>
<comment type="caution">
    <text evidence="1">The sequence shown here is derived from an EMBL/GenBank/DDBJ whole genome shotgun (WGS) entry which is preliminary data.</text>
</comment>
<accession>A0A855U0X1</accession>
<reference evidence="1 2" key="1">
    <citation type="submission" date="2018-04" db="EMBL/GenBank/DDBJ databases">
        <authorList>
            <person name="Van Tyne D."/>
        </authorList>
    </citation>
    <scope>NUCLEOTIDE SEQUENCE [LARGE SCALE GENOMIC DNA]</scope>
    <source>
        <strain evidence="1 2">B2535</strain>
    </source>
</reference>
<name>A0A855U0X1_ENTFL</name>
<organism evidence="1 2">
    <name type="scientific">Enterococcus faecalis</name>
    <name type="common">Streptococcus faecalis</name>
    <dbReference type="NCBI Taxonomy" id="1351"/>
    <lineage>
        <taxon>Bacteria</taxon>
        <taxon>Bacillati</taxon>
        <taxon>Bacillota</taxon>
        <taxon>Bacilli</taxon>
        <taxon>Lactobacillales</taxon>
        <taxon>Enterococcaceae</taxon>
        <taxon>Enterococcus</taxon>
    </lineage>
</organism>
<dbReference type="Proteomes" id="UP000244140">
    <property type="component" value="Unassembled WGS sequence"/>
</dbReference>
<evidence type="ECO:0008006" key="3">
    <source>
        <dbReference type="Google" id="ProtNLM"/>
    </source>
</evidence>
<evidence type="ECO:0000313" key="1">
    <source>
        <dbReference type="EMBL" id="PTN72386.1"/>
    </source>
</evidence>
<dbReference type="RefSeq" id="WP_033922266.1">
    <property type="nucleotide sequence ID" value="NZ_CABGUR010000042.1"/>
</dbReference>